<dbReference type="Pfam" id="PF11457">
    <property type="entry name" value="DUF3021"/>
    <property type="match status" value="1"/>
</dbReference>
<evidence type="ECO:0000313" key="2">
    <source>
        <dbReference type="EMBL" id="MET3576643.1"/>
    </source>
</evidence>
<sequence>MRIFWYACSGTGISFAAFWIHLLFMTSAGVDAISLPDLNIRALGFLFLGALIGAASAIYDWQRYSLAVRTVAHAALTLTAFSATGVVLGWFPMSRLFRPVLLFLLIYAAIWLGLYLNAWLLARRLNRTGG</sequence>
<evidence type="ECO:0000256" key="1">
    <source>
        <dbReference type="SAM" id="Phobius"/>
    </source>
</evidence>
<name>A0ABV2GEB3_9BACL</name>
<organism evidence="2 3">
    <name type="scientific">Bhargavaea ullalensis</name>
    <dbReference type="NCBI Taxonomy" id="1265685"/>
    <lineage>
        <taxon>Bacteria</taxon>
        <taxon>Bacillati</taxon>
        <taxon>Bacillota</taxon>
        <taxon>Bacilli</taxon>
        <taxon>Bacillales</taxon>
        <taxon>Caryophanaceae</taxon>
        <taxon>Bhargavaea</taxon>
    </lineage>
</organism>
<evidence type="ECO:0000313" key="3">
    <source>
        <dbReference type="Proteomes" id="UP001549099"/>
    </source>
</evidence>
<accession>A0ABV2GEB3</accession>
<feature type="transmembrane region" description="Helical" evidence="1">
    <location>
        <begin position="71"/>
        <end position="93"/>
    </location>
</feature>
<keyword evidence="3" id="KW-1185">Reference proteome</keyword>
<gene>
    <name evidence="2" type="ORF">ABID49_002572</name>
</gene>
<feature type="transmembrane region" description="Helical" evidence="1">
    <location>
        <begin position="42"/>
        <end position="59"/>
    </location>
</feature>
<dbReference type="EMBL" id="JBEPLW010000029">
    <property type="protein sequence ID" value="MET3576643.1"/>
    <property type="molecule type" value="Genomic_DNA"/>
</dbReference>
<keyword evidence="1" id="KW-0472">Membrane</keyword>
<protein>
    <submittedName>
        <fullName evidence="2">ABC-type thiamine/hydroxymethylpyrimidine transport system permease subunit</fullName>
    </submittedName>
</protein>
<dbReference type="RefSeq" id="WP_354198871.1">
    <property type="nucleotide sequence ID" value="NZ_JBEPLW010000029.1"/>
</dbReference>
<reference evidence="2 3" key="1">
    <citation type="submission" date="2024-06" db="EMBL/GenBank/DDBJ databases">
        <title>Genomic Encyclopedia of Type Strains, Phase IV (KMG-IV): sequencing the most valuable type-strain genomes for metagenomic binning, comparative biology and taxonomic classification.</title>
        <authorList>
            <person name="Goeker M."/>
        </authorList>
    </citation>
    <scope>NUCLEOTIDE SEQUENCE [LARGE SCALE GENOMIC DNA]</scope>
    <source>
        <strain evidence="2 3">DSM 26128</strain>
    </source>
</reference>
<proteinExistence type="predicted"/>
<feature type="transmembrane region" description="Helical" evidence="1">
    <location>
        <begin position="99"/>
        <end position="122"/>
    </location>
</feature>
<dbReference type="InterPro" id="IPR021560">
    <property type="entry name" value="DUF3021"/>
</dbReference>
<keyword evidence="1" id="KW-1133">Transmembrane helix</keyword>
<dbReference type="Proteomes" id="UP001549099">
    <property type="component" value="Unassembled WGS sequence"/>
</dbReference>
<keyword evidence="1" id="KW-0812">Transmembrane</keyword>
<comment type="caution">
    <text evidence="2">The sequence shown here is derived from an EMBL/GenBank/DDBJ whole genome shotgun (WGS) entry which is preliminary data.</text>
</comment>